<sequence length="357" mass="38680">MRIAQALSLFTLVLWIAMLWVPVLASPEDTSEPPRPPRIIVTALGGPAFDFAEAQVSTVLVALGVLTCTAASFLLTVRSRADSHPWPEVAARVWSVGALVLGVTAFLVLVTMVTNLPTLMWDAVDDRGLPVFGVVIAQPAMGAGLWSLGCLCLLTAGLCGLLGDHRRRRADHRQETASDRGAKFRITDWPRGNRTYRWAQRLPWVAVAAWVLMIWVPLFDSGDHGAHSLTITSIGRAPFDPSDLTPAVVLPWAVVLACAVTAKRFDAFAYWPVLPMSAGVGLLIVESMLVLDLPRERVESTLAEGGTISAYIVADPAAGLHLWTIGCWALITASVCGFLCVRRRKDRRGSQLTGTER</sequence>
<keyword evidence="1" id="KW-1133">Transmembrane helix</keyword>
<feature type="transmembrane region" description="Helical" evidence="1">
    <location>
        <begin position="201"/>
        <end position="219"/>
    </location>
</feature>
<keyword evidence="1" id="KW-0812">Transmembrane</keyword>
<reference evidence="2" key="1">
    <citation type="submission" date="2022-03" db="EMBL/GenBank/DDBJ databases">
        <title>Brevibacterium spongiae sp. nov., isolated from marine sponge.</title>
        <authorList>
            <person name="Li Z."/>
            <person name="Zhang M."/>
        </authorList>
    </citation>
    <scope>NUCLEOTIDE SEQUENCE</scope>
    <source>
        <strain evidence="2">WHS-Z9</strain>
    </source>
</reference>
<feature type="transmembrane region" description="Helical" evidence="1">
    <location>
        <begin position="143"/>
        <end position="163"/>
    </location>
</feature>
<protein>
    <submittedName>
        <fullName evidence="2">Uncharacterized protein</fullName>
    </submittedName>
</protein>
<feature type="transmembrane region" description="Helical" evidence="1">
    <location>
        <begin position="89"/>
        <end position="113"/>
    </location>
</feature>
<dbReference type="Proteomes" id="UP001064879">
    <property type="component" value="Chromosome"/>
</dbReference>
<name>A0ABY5SQR3_9MICO</name>
<dbReference type="RefSeq" id="WP_265419463.1">
    <property type="nucleotide sequence ID" value="NZ_CP093443.1"/>
</dbReference>
<keyword evidence="1" id="KW-0472">Membrane</keyword>
<feature type="transmembrane region" description="Helical" evidence="1">
    <location>
        <begin position="269"/>
        <end position="291"/>
    </location>
</feature>
<keyword evidence="3" id="KW-1185">Reference proteome</keyword>
<gene>
    <name evidence="2" type="ORF">L1F31_04385</name>
</gene>
<evidence type="ECO:0000313" key="2">
    <source>
        <dbReference type="EMBL" id="UVI36900.1"/>
    </source>
</evidence>
<accession>A0ABY5SQR3</accession>
<feature type="transmembrane region" description="Helical" evidence="1">
    <location>
        <begin position="244"/>
        <end position="262"/>
    </location>
</feature>
<feature type="transmembrane region" description="Helical" evidence="1">
    <location>
        <begin position="56"/>
        <end position="77"/>
    </location>
</feature>
<feature type="transmembrane region" description="Helical" evidence="1">
    <location>
        <begin position="320"/>
        <end position="341"/>
    </location>
</feature>
<organism evidence="2 3">
    <name type="scientific">Brevibacterium spongiae</name>
    <dbReference type="NCBI Taxonomy" id="2909672"/>
    <lineage>
        <taxon>Bacteria</taxon>
        <taxon>Bacillati</taxon>
        <taxon>Actinomycetota</taxon>
        <taxon>Actinomycetes</taxon>
        <taxon>Micrococcales</taxon>
        <taxon>Brevibacteriaceae</taxon>
        <taxon>Brevibacterium</taxon>
    </lineage>
</organism>
<proteinExistence type="predicted"/>
<dbReference type="EMBL" id="CP093443">
    <property type="protein sequence ID" value="UVI36900.1"/>
    <property type="molecule type" value="Genomic_DNA"/>
</dbReference>
<evidence type="ECO:0000256" key="1">
    <source>
        <dbReference type="SAM" id="Phobius"/>
    </source>
</evidence>
<evidence type="ECO:0000313" key="3">
    <source>
        <dbReference type="Proteomes" id="UP001064879"/>
    </source>
</evidence>